<dbReference type="WBParaSite" id="L893_g16198.t1">
    <property type="protein sequence ID" value="L893_g16198.t1"/>
    <property type="gene ID" value="L893_g16198"/>
</dbReference>
<sequence length="106" mass="11978">MVTKIAFANEIAVVPEVTRRKGSIRTKEQKEPKFRDLPFEVDLVPTILGRQGAIAVWFLRVYQQRCFARFPQNSRPGPGPKPGPEPGPFKLYAPTATDASMKHEDR</sequence>
<keyword evidence="2" id="KW-1185">Reference proteome</keyword>
<reference evidence="3" key="1">
    <citation type="submission" date="2016-11" db="UniProtKB">
        <authorList>
            <consortium name="WormBaseParasite"/>
        </authorList>
    </citation>
    <scope>IDENTIFICATION</scope>
</reference>
<evidence type="ECO:0000256" key="1">
    <source>
        <dbReference type="SAM" id="MobiDB-lite"/>
    </source>
</evidence>
<proteinExistence type="predicted"/>
<protein>
    <submittedName>
        <fullName evidence="3">Uncharacterized protein</fullName>
    </submittedName>
</protein>
<feature type="compositionally biased region" description="Pro residues" evidence="1">
    <location>
        <begin position="77"/>
        <end position="87"/>
    </location>
</feature>
<feature type="region of interest" description="Disordered" evidence="1">
    <location>
        <begin position="70"/>
        <end position="106"/>
    </location>
</feature>
<name>A0A1I7YGU4_9BILA</name>
<accession>A0A1I7YGU4</accession>
<evidence type="ECO:0000313" key="3">
    <source>
        <dbReference type="WBParaSite" id="L893_g16198.t1"/>
    </source>
</evidence>
<organism evidence="2 3">
    <name type="scientific">Steinernema glaseri</name>
    <dbReference type="NCBI Taxonomy" id="37863"/>
    <lineage>
        <taxon>Eukaryota</taxon>
        <taxon>Metazoa</taxon>
        <taxon>Ecdysozoa</taxon>
        <taxon>Nematoda</taxon>
        <taxon>Chromadorea</taxon>
        <taxon>Rhabditida</taxon>
        <taxon>Tylenchina</taxon>
        <taxon>Panagrolaimomorpha</taxon>
        <taxon>Strongyloidoidea</taxon>
        <taxon>Steinernematidae</taxon>
        <taxon>Steinernema</taxon>
    </lineage>
</organism>
<dbReference type="AlphaFoldDB" id="A0A1I7YGU4"/>
<evidence type="ECO:0000313" key="2">
    <source>
        <dbReference type="Proteomes" id="UP000095287"/>
    </source>
</evidence>
<dbReference type="Proteomes" id="UP000095287">
    <property type="component" value="Unplaced"/>
</dbReference>